<dbReference type="Proteomes" id="UP000272015">
    <property type="component" value="Unassembled WGS sequence"/>
</dbReference>
<feature type="region of interest" description="Disordered" evidence="1">
    <location>
        <begin position="255"/>
        <end position="284"/>
    </location>
</feature>
<keyword evidence="2" id="KW-0732">Signal</keyword>
<keyword evidence="4" id="KW-1185">Reference proteome</keyword>
<dbReference type="InterPro" id="IPR027417">
    <property type="entry name" value="P-loop_NTPase"/>
</dbReference>
<organism evidence="3 4">
    <name type="scientific">Cryobacterium melibiosiphilum</name>
    <dbReference type="NCBI Taxonomy" id="995039"/>
    <lineage>
        <taxon>Bacteria</taxon>
        <taxon>Bacillati</taxon>
        <taxon>Actinomycetota</taxon>
        <taxon>Actinomycetes</taxon>
        <taxon>Micrococcales</taxon>
        <taxon>Microbacteriaceae</taxon>
        <taxon>Cryobacterium</taxon>
    </lineage>
</organism>
<protein>
    <recommendedName>
        <fullName evidence="5">ParA family protein</fullName>
    </recommendedName>
</protein>
<dbReference type="RefSeq" id="WP_119976741.1">
    <property type="nucleotide sequence ID" value="NZ_JBHSQA010000002.1"/>
</dbReference>
<dbReference type="SUPFAM" id="SSF52540">
    <property type="entry name" value="P-loop containing nucleoside triphosphate hydrolases"/>
    <property type="match status" value="1"/>
</dbReference>
<feature type="signal peptide" evidence="2">
    <location>
        <begin position="1"/>
        <end position="18"/>
    </location>
</feature>
<evidence type="ECO:0000313" key="4">
    <source>
        <dbReference type="Proteomes" id="UP000272015"/>
    </source>
</evidence>
<dbReference type="AlphaFoldDB" id="A0A3A5MDS0"/>
<comment type="caution">
    <text evidence="3">The sequence shown here is derived from an EMBL/GenBank/DDBJ whole genome shotgun (WGS) entry which is preliminary data.</text>
</comment>
<gene>
    <name evidence="3" type="ORF">D6T64_21625</name>
</gene>
<feature type="chain" id="PRO_5017424765" description="ParA family protein" evidence="2">
    <location>
        <begin position="19"/>
        <end position="284"/>
    </location>
</feature>
<dbReference type="EMBL" id="QZVS01000097">
    <property type="protein sequence ID" value="RJT84747.1"/>
    <property type="molecule type" value="Genomic_DNA"/>
</dbReference>
<dbReference type="Gene3D" id="3.40.50.300">
    <property type="entry name" value="P-loop containing nucleotide triphosphate hydrolases"/>
    <property type="match status" value="1"/>
</dbReference>
<reference evidence="3 4" key="1">
    <citation type="submission" date="2018-09" db="EMBL/GenBank/DDBJ databases">
        <title>Novel species of Cryobacterium.</title>
        <authorList>
            <person name="Liu Q."/>
            <person name="Xin Y.-H."/>
        </authorList>
    </citation>
    <scope>NUCLEOTIDE SEQUENCE [LARGE SCALE GENOMIC DNA]</scope>
    <source>
        <strain evidence="3 4">Hh39</strain>
    </source>
</reference>
<sequence>MSVIVLASLAGSPGVTTAAVGAALSWHRPAFLVEADTSKSSSILPGLLRGQVDHSRGLTPLSVDHLRGDLTVQSLWAQAIELAPERYLIPGFSSLQAARGTTTLWPALGSALAGLEGAGIDVIIDVGRISQNDARIPLLQQADCVVVVARPVLPDIAALAPRVGELVTAMTAAGHADLLHLLLVDSAVEGYTSPEITRVLGVPIVGRIEWDVRAAAVHSLGATPPPKYDRSAYRRSVHSTSLALVQAMEERATRLGVRPAPANARSDSRQEPALSEQIRTEVPL</sequence>
<evidence type="ECO:0008006" key="5">
    <source>
        <dbReference type="Google" id="ProtNLM"/>
    </source>
</evidence>
<evidence type="ECO:0000313" key="3">
    <source>
        <dbReference type="EMBL" id="RJT84747.1"/>
    </source>
</evidence>
<evidence type="ECO:0000256" key="2">
    <source>
        <dbReference type="SAM" id="SignalP"/>
    </source>
</evidence>
<accession>A0A3A5MDS0</accession>
<dbReference type="OrthoDB" id="5243870at2"/>
<evidence type="ECO:0000256" key="1">
    <source>
        <dbReference type="SAM" id="MobiDB-lite"/>
    </source>
</evidence>
<name>A0A3A5MDS0_9MICO</name>
<proteinExistence type="predicted"/>